<dbReference type="GO" id="GO:0005879">
    <property type="term" value="C:axonemal microtubule"/>
    <property type="evidence" value="ECO:0007669"/>
    <property type="project" value="TreeGrafter"/>
</dbReference>
<accession>A0A6J0TIJ4</accession>
<dbReference type="GeneID" id="110077385"/>
<dbReference type="GO" id="GO:0036126">
    <property type="term" value="C:sperm flagellum"/>
    <property type="evidence" value="ECO:0007669"/>
    <property type="project" value="TreeGrafter"/>
</dbReference>
<dbReference type="PANTHER" id="PTHR31516">
    <property type="entry name" value="STABILIZER OF AXONEMAL MICROTUBULES 2"/>
    <property type="match status" value="1"/>
</dbReference>
<evidence type="ECO:0000256" key="1">
    <source>
        <dbReference type="ARBA" id="ARBA00008738"/>
    </source>
</evidence>
<feature type="compositionally biased region" description="Polar residues" evidence="2">
    <location>
        <begin position="422"/>
        <end position="441"/>
    </location>
</feature>
<dbReference type="PANTHER" id="PTHR31516:SF9">
    <property type="entry name" value="STABILIZER OF AXONEMAL MICROTUBULES 1"/>
    <property type="match status" value="1"/>
</dbReference>
<protein>
    <submittedName>
        <fullName evidence="4">Stabilizer of axonemal microtubules 1</fullName>
    </submittedName>
</protein>
<dbReference type="RefSeq" id="XP_020646047.1">
    <property type="nucleotide sequence ID" value="XM_020790388.2"/>
</dbReference>
<sequence>MNEKPCLLSEYTDKYPIYTNVKPRDSCKPKIDYKKQPVPMEGISTTRRDYIPHEVSPNKQRPPEKYVKKDENMDLLSTYKQDYNPHPITRVLPCLPQERHISSDKMTTKPTYKSDYVEWNQPKRHMIKPDNAYHPSDQKFDHRTTNQDNYLYMGPVITKSYKPFQAPQIPNIPLEGMTNYKQNYVAYPMPKRYIHEREPFKPNDVPFEGLTTHSLSYKGLAGEPAKSMKPSFIRPNVDKFVGSTEFQEKYLAWPTPTTVVRKCEVYKPPKEKMDLKTVAQLHYVDPHGRPAISCKPLSHVPQSTEPFNSHSTMKEDYKPWQCARPKAIIPHPEIRLPAEPMDTLTTFQAHYVPPPLSFTKIFRPQNPPSRPHVPFNGETTYGKSYTLKDFCICPASYKEPPGYIFEKVDENGHRQFRPATVAQLQRTSSSKISSRRGQPFY</sequence>
<dbReference type="CTD" id="158297"/>
<dbReference type="AlphaFoldDB" id="A0A6J0TIJ4"/>
<proteinExistence type="inferred from homology"/>
<gene>
    <name evidence="4" type="primary">SAXO1</name>
</gene>
<dbReference type="Proteomes" id="UP001652642">
    <property type="component" value="Chromosome 2"/>
</dbReference>
<evidence type="ECO:0000313" key="3">
    <source>
        <dbReference type="Proteomes" id="UP001652642"/>
    </source>
</evidence>
<dbReference type="GO" id="GO:0005814">
    <property type="term" value="C:centriole"/>
    <property type="evidence" value="ECO:0007669"/>
    <property type="project" value="TreeGrafter"/>
</dbReference>
<dbReference type="InterPro" id="IPR033336">
    <property type="entry name" value="SAXO1/2"/>
</dbReference>
<evidence type="ECO:0000256" key="2">
    <source>
        <dbReference type="SAM" id="MobiDB-lite"/>
    </source>
</evidence>
<reference evidence="3" key="1">
    <citation type="submission" date="2025-05" db="UniProtKB">
        <authorList>
            <consortium name="RefSeq"/>
        </authorList>
    </citation>
    <scope>NUCLEOTIDE SEQUENCE [LARGE SCALE GENOMIC DNA]</scope>
</reference>
<dbReference type="GO" id="GO:0036064">
    <property type="term" value="C:ciliary basal body"/>
    <property type="evidence" value="ECO:0007669"/>
    <property type="project" value="TreeGrafter"/>
</dbReference>
<organism evidence="3 4">
    <name type="scientific">Pogona vitticeps</name>
    <name type="common">central bearded dragon</name>
    <dbReference type="NCBI Taxonomy" id="103695"/>
    <lineage>
        <taxon>Eukaryota</taxon>
        <taxon>Metazoa</taxon>
        <taxon>Chordata</taxon>
        <taxon>Craniata</taxon>
        <taxon>Vertebrata</taxon>
        <taxon>Euteleostomi</taxon>
        <taxon>Lepidosauria</taxon>
        <taxon>Squamata</taxon>
        <taxon>Bifurcata</taxon>
        <taxon>Unidentata</taxon>
        <taxon>Episquamata</taxon>
        <taxon>Toxicofera</taxon>
        <taxon>Iguania</taxon>
        <taxon>Acrodonta</taxon>
        <taxon>Agamidae</taxon>
        <taxon>Amphibolurinae</taxon>
        <taxon>Pogona</taxon>
    </lineage>
</organism>
<dbReference type="Pfam" id="PF05217">
    <property type="entry name" value="SAXO1-2"/>
    <property type="match status" value="1"/>
</dbReference>
<reference evidence="4" key="2">
    <citation type="submission" date="2025-08" db="UniProtKB">
        <authorList>
            <consortium name="RefSeq"/>
        </authorList>
    </citation>
    <scope>IDENTIFICATION</scope>
</reference>
<keyword evidence="3" id="KW-1185">Reference proteome</keyword>
<name>A0A6J0TIJ4_9SAUR</name>
<comment type="similarity">
    <text evidence="1">Belongs to the FAM154 family.</text>
</comment>
<feature type="region of interest" description="Disordered" evidence="2">
    <location>
        <begin position="421"/>
        <end position="441"/>
    </location>
</feature>
<evidence type="ECO:0000313" key="4">
    <source>
        <dbReference type="RefSeq" id="XP_020646047.1"/>
    </source>
</evidence>
<dbReference type="GO" id="GO:0008017">
    <property type="term" value="F:microtubule binding"/>
    <property type="evidence" value="ECO:0007669"/>
    <property type="project" value="InterPro"/>
</dbReference>